<evidence type="ECO:0000256" key="6">
    <source>
        <dbReference type="ARBA" id="ARBA00022989"/>
    </source>
</evidence>
<keyword evidence="7" id="KW-0496">Mitochondrion</keyword>
<reference evidence="12 13" key="1">
    <citation type="journal article" date="2019" name="Nat. Ecol. Evol.">
        <title>Megaphylogeny resolves global patterns of mushroom evolution.</title>
        <authorList>
            <person name="Varga T."/>
            <person name="Krizsan K."/>
            <person name="Foldi C."/>
            <person name="Dima B."/>
            <person name="Sanchez-Garcia M."/>
            <person name="Sanchez-Ramirez S."/>
            <person name="Szollosi G.J."/>
            <person name="Szarkandi J.G."/>
            <person name="Papp V."/>
            <person name="Albert L."/>
            <person name="Andreopoulos W."/>
            <person name="Angelini C."/>
            <person name="Antonin V."/>
            <person name="Barry K.W."/>
            <person name="Bougher N.L."/>
            <person name="Buchanan P."/>
            <person name="Buyck B."/>
            <person name="Bense V."/>
            <person name="Catcheside P."/>
            <person name="Chovatia M."/>
            <person name="Cooper J."/>
            <person name="Damon W."/>
            <person name="Desjardin D."/>
            <person name="Finy P."/>
            <person name="Geml J."/>
            <person name="Haridas S."/>
            <person name="Hughes K."/>
            <person name="Justo A."/>
            <person name="Karasinski D."/>
            <person name="Kautmanova I."/>
            <person name="Kiss B."/>
            <person name="Kocsube S."/>
            <person name="Kotiranta H."/>
            <person name="LaButti K.M."/>
            <person name="Lechner B.E."/>
            <person name="Liimatainen K."/>
            <person name="Lipzen A."/>
            <person name="Lukacs Z."/>
            <person name="Mihaltcheva S."/>
            <person name="Morgado L.N."/>
            <person name="Niskanen T."/>
            <person name="Noordeloos M.E."/>
            <person name="Ohm R.A."/>
            <person name="Ortiz-Santana B."/>
            <person name="Ovrebo C."/>
            <person name="Racz N."/>
            <person name="Riley R."/>
            <person name="Savchenko A."/>
            <person name="Shiryaev A."/>
            <person name="Soop K."/>
            <person name="Spirin V."/>
            <person name="Szebenyi C."/>
            <person name="Tomsovsky M."/>
            <person name="Tulloss R.E."/>
            <person name="Uehling J."/>
            <person name="Grigoriev I.V."/>
            <person name="Vagvolgyi C."/>
            <person name="Papp T."/>
            <person name="Martin F.M."/>
            <person name="Miettinen O."/>
            <person name="Hibbett D.S."/>
            <person name="Nagy L.G."/>
        </authorList>
    </citation>
    <scope>NUCLEOTIDE SEQUENCE [LARGE SCALE GENOMIC DNA]</scope>
    <source>
        <strain evidence="12 13">CBS 309.79</strain>
    </source>
</reference>
<feature type="region of interest" description="Disordered" evidence="11">
    <location>
        <begin position="50"/>
        <end position="112"/>
    </location>
</feature>
<feature type="repeat" description="TPR" evidence="10">
    <location>
        <begin position="125"/>
        <end position="158"/>
    </location>
</feature>
<dbReference type="GO" id="GO:0008320">
    <property type="term" value="F:protein transmembrane transporter activity"/>
    <property type="evidence" value="ECO:0007669"/>
    <property type="project" value="TreeGrafter"/>
</dbReference>
<dbReference type="InterPro" id="IPR019734">
    <property type="entry name" value="TPR_rpt"/>
</dbReference>
<keyword evidence="2" id="KW-0812">Transmembrane</keyword>
<evidence type="ECO:0000256" key="4">
    <source>
        <dbReference type="ARBA" id="ARBA00022787"/>
    </source>
</evidence>
<dbReference type="PANTHER" id="PTHR46208:SF1">
    <property type="entry name" value="MITOCHONDRIAL IMPORT RECEPTOR SUBUNIT TOM70"/>
    <property type="match status" value="1"/>
</dbReference>
<proteinExistence type="inferred from homology"/>
<dbReference type="Proteomes" id="UP000305067">
    <property type="component" value="Unassembled WGS sequence"/>
</dbReference>
<keyword evidence="13" id="KW-1185">Reference proteome</keyword>
<name>A0A5C3Q8K3_9AGAR</name>
<comment type="similarity">
    <text evidence="9">Belongs to the Tom70 family.</text>
</comment>
<feature type="repeat" description="TPR" evidence="10">
    <location>
        <begin position="394"/>
        <end position="427"/>
    </location>
</feature>
<dbReference type="PROSITE" id="PS50005">
    <property type="entry name" value="TPR"/>
    <property type="match status" value="4"/>
</dbReference>
<feature type="compositionally biased region" description="Basic residues" evidence="11">
    <location>
        <begin position="65"/>
        <end position="81"/>
    </location>
</feature>
<dbReference type="Pfam" id="PF13414">
    <property type="entry name" value="TPR_11"/>
    <property type="match status" value="1"/>
</dbReference>
<keyword evidence="6" id="KW-1133">Transmembrane helix</keyword>
<keyword evidence="8" id="KW-0472">Membrane</keyword>
<evidence type="ECO:0000256" key="7">
    <source>
        <dbReference type="ARBA" id="ARBA00023128"/>
    </source>
</evidence>
<feature type="repeat" description="TPR" evidence="10">
    <location>
        <begin position="462"/>
        <end position="495"/>
    </location>
</feature>
<evidence type="ECO:0000256" key="10">
    <source>
        <dbReference type="PROSITE-ProRule" id="PRU00339"/>
    </source>
</evidence>
<evidence type="ECO:0000256" key="11">
    <source>
        <dbReference type="SAM" id="MobiDB-lite"/>
    </source>
</evidence>
<evidence type="ECO:0000256" key="3">
    <source>
        <dbReference type="ARBA" id="ARBA00022737"/>
    </source>
</evidence>
<feature type="repeat" description="TPR" evidence="10">
    <location>
        <begin position="360"/>
        <end position="393"/>
    </location>
</feature>
<evidence type="ECO:0000256" key="1">
    <source>
        <dbReference type="ARBA" id="ARBA00004572"/>
    </source>
</evidence>
<dbReference type="GO" id="GO:0005741">
    <property type="term" value="C:mitochondrial outer membrane"/>
    <property type="evidence" value="ECO:0007669"/>
    <property type="project" value="UniProtKB-SubCell"/>
</dbReference>
<protein>
    <submittedName>
        <fullName evidence="12">ADP/ATP carrier receptor</fullName>
    </submittedName>
</protein>
<evidence type="ECO:0000256" key="8">
    <source>
        <dbReference type="ARBA" id="ARBA00023136"/>
    </source>
</evidence>
<dbReference type="GO" id="GO:0045039">
    <property type="term" value="P:protein insertion into mitochondrial inner membrane"/>
    <property type="evidence" value="ECO:0007669"/>
    <property type="project" value="TreeGrafter"/>
</dbReference>
<evidence type="ECO:0000256" key="2">
    <source>
        <dbReference type="ARBA" id="ARBA00022692"/>
    </source>
</evidence>
<keyword evidence="12" id="KW-0675">Receptor</keyword>
<sequence length="606" mass="66863">MSSSSSPAAANASQSVVERAQDFVSENKKAILLAAAAAVAIGGVAAYHYSTRSGGPSGDLEKGGEKKKKSGSKSGKKKTGKSVKDADGPLLEERKPREQPAAELAEEVSAEQVALMSNEERSKLAASLKAKGNSAYSSRQFSTAAEHYSRAIEVSPKPEAVFYSNRAACYVNMSPPNYEKVIDDCTEALKLDINYIKALNRRATALESLERYKEALRDFTAAAILDKFQNEQAANAVDRVLKKYATKEAASIIVTREPRLPSHTFVTAYFSAFRPRPHPPMPENPTTGDETLLLGLQALDATDYIHAMSLIGEALNQGISTDAGRAEALNLRATFKFLVGDTMSAKEDLEQSIEILPSYTQSLVKIASVYMEQGDAEKAFECFEKAIAQNADDPDIYYHRGQVLFIMNDFDEAANNYTKSMELDDDFVFSHIQLAVAQYKANQLANSMTTFRETLRKFPNRSEPQNYYGELLLDQQRFPDAVEKFDRAIELEKEKTPPNVLPIVNKGLALYQWKQDMGAAERCCHEALRIDPDCDAAVATLAQLAMQQGKLSESITYFDRSAELARSEPELTQALTFKFATDAQVEFQANYPELAAQLQQMARGMV</sequence>
<comment type="subcellular location">
    <subcellularLocation>
        <location evidence="1">Mitochondrion outer membrane</location>
        <topology evidence="1">Single-pass membrane protein</topology>
    </subcellularLocation>
</comment>
<evidence type="ECO:0000313" key="13">
    <source>
        <dbReference type="Proteomes" id="UP000305067"/>
    </source>
</evidence>
<keyword evidence="4" id="KW-1000">Mitochondrion outer membrane</keyword>
<dbReference type="GO" id="GO:0030150">
    <property type="term" value="P:protein import into mitochondrial matrix"/>
    <property type="evidence" value="ECO:0007669"/>
    <property type="project" value="TreeGrafter"/>
</dbReference>
<dbReference type="Pfam" id="PF13432">
    <property type="entry name" value="TPR_16"/>
    <property type="match status" value="1"/>
</dbReference>
<dbReference type="SMART" id="SM00028">
    <property type="entry name" value="TPR"/>
    <property type="match status" value="10"/>
</dbReference>
<evidence type="ECO:0000256" key="5">
    <source>
        <dbReference type="ARBA" id="ARBA00022803"/>
    </source>
</evidence>
<evidence type="ECO:0000313" key="12">
    <source>
        <dbReference type="EMBL" id="TFK98322.1"/>
    </source>
</evidence>
<gene>
    <name evidence="12" type="ORF">BDV98DRAFT_552855</name>
</gene>
<dbReference type="GO" id="GO:0030943">
    <property type="term" value="F:mitochondrion targeting sequence binding"/>
    <property type="evidence" value="ECO:0007669"/>
    <property type="project" value="TreeGrafter"/>
</dbReference>
<dbReference type="STRING" id="1884261.A0A5C3Q8K3"/>
<evidence type="ECO:0000256" key="9">
    <source>
        <dbReference type="ARBA" id="ARBA00038030"/>
    </source>
</evidence>
<dbReference type="Gene3D" id="1.25.40.10">
    <property type="entry name" value="Tetratricopeptide repeat domain"/>
    <property type="match status" value="2"/>
</dbReference>
<dbReference type="InterPro" id="IPR011990">
    <property type="entry name" value="TPR-like_helical_dom_sf"/>
</dbReference>
<keyword evidence="3" id="KW-0677">Repeat</keyword>
<organism evidence="12 13">
    <name type="scientific">Pterulicium gracile</name>
    <dbReference type="NCBI Taxonomy" id="1884261"/>
    <lineage>
        <taxon>Eukaryota</taxon>
        <taxon>Fungi</taxon>
        <taxon>Dikarya</taxon>
        <taxon>Basidiomycota</taxon>
        <taxon>Agaricomycotina</taxon>
        <taxon>Agaricomycetes</taxon>
        <taxon>Agaricomycetidae</taxon>
        <taxon>Agaricales</taxon>
        <taxon>Pleurotineae</taxon>
        <taxon>Pterulaceae</taxon>
        <taxon>Pterulicium</taxon>
    </lineage>
</organism>
<dbReference type="EMBL" id="ML178840">
    <property type="protein sequence ID" value="TFK98322.1"/>
    <property type="molecule type" value="Genomic_DNA"/>
</dbReference>
<accession>A0A5C3Q8K3</accession>
<dbReference type="PANTHER" id="PTHR46208">
    <property type="entry name" value="MITOCHONDRIAL IMPORT RECEPTOR SUBUNIT TOM70"/>
    <property type="match status" value="1"/>
</dbReference>
<dbReference type="SUPFAM" id="SSF48452">
    <property type="entry name" value="TPR-like"/>
    <property type="match status" value="2"/>
</dbReference>
<dbReference type="OrthoDB" id="2942533at2759"/>
<keyword evidence="5 10" id="KW-0802">TPR repeat</keyword>
<feature type="compositionally biased region" description="Basic and acidic residues" evidence="11">
    <location>
        <begin position="82"/>
        <end position="100"/>
    </location>
</feature>
<dbReference type="AlphaFoldDB" id="A0A5C3Q8K3"/>